<comment type="similarity">
    <text evidence="1 4">Belongs to the yippee family.</text>
</comment>
<dbReference type="Proteomes" id="UP000440578">
    <property type="component" value="Unassembled WGS sequence"/>
</dbReference>
<evidence type="ECO:0000256" key="1">
    <source>
        <dbReference type="ARBA" id="ARBA00005613"/>
    </source>
</evidence>
<dbReference type="PANTHER" id="PTHR13848">
    <property type="entry name" value="PROTEIN YIPPEE-LIKE CG15309-RELATED"/>
    <property type="match status" value="1"/>
</dbReference>
<evidence type="ECO:0000313" key="7">
    <source>
        <dbReference type="EMBL" id="KAF0308162.1"/>
    </source>
</evidence>
<keyword evidence="3" id="KW-0862">Zinc</keyword>
<evidence type="ECO:0000256" key="4">
    <source>
        <dbReference type="RuleBase" id="RU110713"/>
    </source>
</evidence>
<evidence type="ECO:0000256" key="2">
    <source>
        <dbReference type="ARBA" id="ARBA00022723"/>
    </source>
</evidence>
<gene>
    <name evidence="7" type="primary">YPEL5_1</name>
    <name evidence="6" type="synonym">YPEL5_3</name>
    <name evidence="7" type="ORF">FJT64_020577</name>
    <name evidence="6" type="ORF">FJT64_023926</name>
</gene>
<keyword evidence="8" id="KW-1185">Reference proteome</keyword>
<dbReference type="InterPro" id="IPR034751">
    <property type="entry name" value="Yippee"/>
</dbReference>
<keyword evidence="2" id="KW-0479">Metal-binding</keyword>
<protein>
    <recommendedName>
        <fullName evidence="4">Protein yippee-like</fullName>
    </recommendedName>
</protein>
<reference evidence="7 8" key="1">
    <citation type="submission" date="2019-07" db="EMBL/GenBank/DDBJ databases">
        <title>Draft genome assembly of a fouling barnacle, Amphibalanus amphitrite (Darwin, 1854): The first reference genome for Thecostraca.</title>
        <authorList>
            <person name="Kim W."/>
        </authorList>
    </citation>
    <scope>NUCLEOTIDE SEQUENCE [LARGE SCALE GENOMIC DNA]</scope>
    <source>
        <strain evidence="7">SNU_AA5</strain>
        <tissue evidence="7">Soma without cirri and trophi</tissue>
    </source>
</reference>
<evidence type="ECO:0000256" key="3">
    <source>
        <dbReference type="ARBA" id="ARBA00022833"/>
    </source>
</evidence>
<proteinExistence type="inferred from homology"/>
<dbReference type="EMBL" id="VIIS01000863">
    <property type="protein sequence ID" value="KAF0304229.1"/>
    <property type="molecule type" value="Genomic_DNA"/>
</dbReference>
<evidence type="ECO:0000313" key="8">
    <source>
        <dbReference type="Proteomes" id="UP000440578"/>
    </source>
</evidence>
<comment type="caution">
    <text evidence="7">The sequence shown here is derived from an EMBL/GenBank/DDBJ whole genome shotgun (WGS) entry which is preliminary data.</text>
</comment>
<dbReference type="GO" id="GO:0046872">
    <property type="term" value="F:metal ion binding"/>
    <property type="evidence" value="ECO:0007669"/>
    <property type="project" value="UniProtKB-KW"/>
</dbReference>
<evidence type="ECO:0000313" key="6">
    <source>
        <dbReference type="EMBL" id="KAF0304228.1"/>
    </source>
</evidence>
<sequence>MGRIFLRHIGGKRLFSCRSCGTVLTNRSKLISTRFTGSTGRAFLFTDVVNLKFSEIQERQMLTGRHMVRDVSCKYCDTKLGWIYEFAMEEQQRYKEGRVILEQALIKESDGIEGDEDMALPAEDSSD</sequence>
<feature type="domain" description="Yippee" evidence="5">
    <location>
        <begin position="13"/>
        <end position="110"/>
    </location>
</feature>
<dbReference type="EMBL" id="VIIS01000509">
    <property type="protein sequence ID" value="KAF0308162.1"/>
    <property type="molecule type" value="Genomic_DNA"/>
</dbReference>
<dbReference type="PROSITE" id="PS51792">
    <property type="entry name" value="YIPPEE"/>
    <property type="match status" value="1"/>
</dbReference>
<name>A0A6A4X1C1_AMPAM</name>
<organism evidence="7 8">
    <name type="scientific">Amphibalanus amphitrite</name>
    <name type="common">Striped barnacle</name>
    <name type="synonym">Balanus amphitrite</name>
    <dbReference type="NCBI Taxonomy" id="1232801"/>
    <lineage>
        <taxon>Eukaryota</taxon>
        <taxon>Metazoa</taxon>
        <taxon>Ecdysozoa</taxon>
        <taxon>Arthropoda</taxon>
        <taxon>Crustacea</taxon>
        <taxon>Multicrustacea</taxon>
        <taxon>Cirripedia</taxon>
        <taxon>Thoracica</taxon>
        <taxon>Thoracicalcarea</taxon>
        <taxon>Balanomorpha</taxon>
        <taxon>Balanoidea</taxon>
        <taxon>Balanidae</taxon>
        <taxon>Amphibalaninae</taxon>
        <taxon>Amphibalanus</taxon>
    </lineage>
</organism>
<accession>A0A6A4X1C1</accession>
<dbReference type="InterPro" id="IPR039058">
    <property type="entry name" value="Yippee_fam"/>
</dbReference>
<dbReference type="OrthoDB" id="6407410at2759"/>
<evidence type="ECO:0000259" key="5">
    <source>
        <dbReference type="PROSITE" id="PS51792"/>
    </source>
</evidence>
<dbReference type="EMBL" id="VIIS01000509">
    <property type="protein sequence ID" value="KAF0308163.1"/>
    <property type="molecule type" value="Genomic_DNA"/>
</dbReference>
<dbReference type="Pfam" id="PF03226">
    <property type="entry name" value="Yippee-Mis18"/>
    <property type="match status" value="1"/>
</dbReference>
<dbReference type="InterPro" id="IPR004910">
    <property type="entry name" value="Yippee/Mis18/Cereblon"/>
</dbReference>
<dbReference type="AlphaFoldDB" id="A0A6A4X1C1"/>
<dbReference type="EMBL" id="VIIS01000863">
    <property type="protein sequence ID" value="KAF0304228.1"/>
    <property type="molecule type" value="Genomic_DNA"/>
</dbReference>